<feature type="domain" description="Integral membrane bound transporter" evidence="6">
    <location>
        <begin position="30"/>
        <end position="156"/>
    </location>
</feature>
<feature type="transmembrane region" description="Helical" evidence="5">
    <location>
        <begin position="141"/>
        <end position="161"/>
    </location>
</feature>
<dbReference type="RefSeq" id="WP_011523486.1">
    <property type="nucleotide sequence ID" value="NC_008009.1"/>
</dbReference>
<evidence type="ECO:0000313" key="8">
    <source>
        <dbReference type="Proteomes" id="UP000002432"/>
    </source>
</evidence>
<evidence type="ECO:0000256" key="2">
    <source>
        <dbReference type="ARBA" id="ARBA00022692"/>
    </source>
</evidence>
<dbReference type="OrthoDB" id="8447972at2"/>
<dbReference type="KEGG" id="aba:Acid345_2684"/>
<dbReference type="eggNOG" id="COG4129">
    <property type="taxonomic scope" value="Bacteria"/>
</dbReference>
<proteinExistence type="predicted"/>
<evidence type="ECO:0000256" key="1">
    <source>
        <dbReference type="ARBA" id="ARBA00004141"/>
    </source>
</evidence>
<keyword evidence="3 5" id="KW-1133">Transmembrane helix</keyword>
<dbReference type="Pfam" id="PF13515">
    <property type="entry name" value="FUSC_2"/>
    <property type="match status" value="1"/>
</dbReference>
<dbReference type="STRING" id="204669.Acid345_2684"/>
<accession>Q1IN65</accession>
<dbReference type="HOGENOM" id="CLU_131451_0_0_0"/>
<sequence>MFTDAFYVPEDRRRIGAQYALRIFLGSVTAWFALHSFGHQDPLWAVISVVMVSEPQLQSSLLAFRWRMTNTIIGCGVGIAFLWGAGPSIWSLLFALVACVLISVWIFDAPTGWRIGPISSLIVMTPGVLQHSRELGLHQALMRTVAVLAGSVIAVTIAWVLDVAIPRLKLRRGTT</sequence>
<protein>
    <recommendedName>
        <fullName evidence="6">Integral membrane bound transporter domain-containing protein</fullName>
    </recommendedName>
</protein>
<keyword evidence="8" id="KW-1185">Reference proteome</keyword>
<feature type="transmembrane region" description="Helical" evidence="5">
    <location>
        <begin position="76"/>
        <end position="106"/>
    </location>
</feature>
<feature type="transmembrane region" description="Helical" evidence="5">
    <location>
        <begin position="19"/>
        <end position="37"/>
    </location>
</feature>
<dbReference type="EMBL" id="CP000360">
    <property type="protein sequence ID" value="ABF41685.1"/>
    <property type="molecule type" value="Genomic_DNA"/>
</dbReference>
<evidence type="ECO:0000313" key="7">
    <source>
        <dbReference type="EMBL" id="ABF41685.1"/>
    </source>
</evidence>
<reference evidence="7 8" key="1">
    <citation type="journal article" date="2009" name="Appl. Environ. Microbiol.">
        <title>Three genomes from the phylum Acidobacteria provide insight into the lifestyles of these microorganisms in soils.</title>
        <authorList>
            <person name="Ward N.L."/>
            <person name="Challacombe J.F."/>
            <person name="Janssen P.H."/>
            <person name="Henrissat B."/>
            <person name="Coutinho P.M."/>
            <person name="Wu M."/>
            <person name="Xie G."/>
            <person name="Haft D.H."/>
            <person name="Sait M."/>
            <person name="Badger J."/>
            <person name="Barabote R.D."/>
            <person name="Bradley B."/>
            <person name="Brettin T.S."/>
            <person name="Brinkac L.M."/>
            <person name="Bruce D."/>
            <person name="Creasy T."/>
            <person name="Daugherty S.C."/>
            <person name="Davidsen T.M."/>
            <person name="DeBoy R.T."/>
            <person name="Detter J.C."/>
            <person name="Dodson R.J."/>
            <person name="Durkin A.S."/>
            <person name="Ganapathy A."/>
            <person name="Gwinn-Giglio M."/>
            <person name="Han C.S."/>
            <person name="Khouri H."/>
            <person name="Kiss H."/>
            <person name="Kothari S.P."/>
            <person name="Madupu R."/>
            <person name="Nelson K.E."/>
            <person name="Nelson W.C."/>
            <person name="Paulsen I."/>
            <person name="Penn K."/>
            <person name="Ren Q."/>
            <person name="Rosovitz M.J."/>
            <person name="Selengut J.D."/>
            <person name="Shrivastava S."/>
            <person name="Sullivan S.A."/>
            <person name="Tapia R."/>
            <person name="Thompson L.S."/>
            <person name="Watkins K.L."/>
            <person name="Yang Q."/>
            <person name="Yu C."/>
            <person name="Zafar N."/>
            <person name="Zhou L."/>
            <person name="Kuske C.R."/>
        </authorList>
    </citation>
    <scope>NUCLEOTIDE SEQUENCE [LARGE SCALE GENOMIC DNA]</scope>
    <source>
        <strain evidence="7 8">Ellin345</strain>
    </source>
</reference>
<dbReference type="Proteomes" id="UP000002432">
    <property type="component" value="Chromosome"/>
</dbReference>
<keyword evidence="4 5" id="KW-0472">Membrane</keyword>
<evidence type="ECO:0000256" key="4">
    <source>
        <dbReference type="ARBA" id="ARBA00023136"/>
    </source>
</evidence>
<name>Q1IN65_KORVE</name>
<dbReference type="GO" id="GO:0016020">
    <property type="term" value="C:membrane"/>
    <property type="evidence" value="ECO:0007669"/>
    <property type="project" value="UniProtKB-SubCell"/>
</dbReference>
<organism evidence="7 8">
    <name type="scientific">Koribacter versatilis (strain Ellin345)</name>
    <dbReference type="NCBI Taxonomy" id="204669"/>
    <lineage>
        <taxon>Bacteria</taxon>
        <taxon>Pseudomonadati</taxon>
        <taxon>Acidobacteriota</taxon>
        <taxon>Terriglobia</taxon>
        <taxon>Terriglobales</taxon>
        <taxon>Candidatus Korobacteraceae</taxon>
        <taxon>Candidatus Korobacter</taxon>
    </lineage>
</organism>
<keyword evidence="2 5" id="KW-0812">Transmembrane</keyword>
<evidence type="ECO:0000259" key="6">
    <source>
        <dbReference type="Pfam" id="PF13515"/>
    </source>
</evidence>
<dbReference type="InterPro" id="IPR049453">
    <property type="entry name" value="Memb_transporter_dom"/>
</dbReference>
<dbReference type="AlphaFoldDB" id="Q1IN65"/>
<dbReference type="EnsemblBacteria" id="ABF41685">
    <property type="protein sequence ID" value="ABF41685"/>
    <property type="gene ID" value="Acid345_2684"/>
</dbReference>
<comment type="subcellular location">
    <subcellularLocation>
        <location evidence="1">Membrane</location>
        <topology evidence="1">Multi-pass membrane protein</topology>
    </subcellularLocation>
</comment>
<evidence type="ECO:0000256" key="5">
    <source>
        <dbReference type="SAM" id="Phobius"/>
    </source>
</evidence>
<evidence type="ECO:0000256" key="3">
    <source>
        <dbReference type="ARBA" id="ARBA00022989"/>
    </source>
</evidence>
<gene>
    <name evidence="7" type="ordered locus">Acid345_2684</name>
</gene>